<evidence type="ECO:0000256" key="1">
    <source>
        <dbReference type="SAM" id="MobiDB-lite"/>
    </source>
</evidence>
<feature type="region of interest" description="Disordered" evidence="1">
    <location>
        <begin position="74"/>
        <end position="106"/>
    </location>
</feature>
<dbReference type="Proteomes" id="UP001591681">
    <property type="component" value="Unassembled WGS sequence"/>
</dbReference>
<gene>
    <name evidence="2" type="ORF">ACEWY4_022281</name>
</gene>
<feature type="compositionally biased region" description="Low complexity" evidence="1">
    <location>
        <begin position="74"/>
        <end position="105"/>
    </location>
</feature>
<accession>A0ABD1J5L8</accession>
<evidence type="ECO:0000313" key="2">
    <source>
        <dbReference type="EMBL" id="KAL2082463.1"/>
    </source>
</evidence>
<organism evidence="2 3">
    <name type="scientific">Coilia grayii</name>
    <name type="common">Gray's grenadier anchovy</name>
    <dbReference type="NCBI Taxonomy" id="363190"/>
    <lineage>
        <taxon>Eukaryota</taxon>
        <taxon>Metazoa</taxon>
        <taxon>Chordata</taxon>
        <taxon>Craniata</taxon>
        <taxon>Vertebrata</taxon>
        <taxon>Euteleostomi</taxon>
        <taxon>Actinopterygii</taxon>
        <taxon>Neopterygii</taxon>
        <taxon>Teleostei</taxon>
        <taxon>Clupei</taxon>
        <taxon>Clupeiformes</taxon>
        <taxon>Clupeoidei</taxon>
        <taxon>Engraulidae</taxon>
        <taxon>Coilinae</taxon>
        <taxon>Coilia</taxon>
    </lineage>
</organism>
<keyword evidence="3" id="KW-1185">Reference proteome</keyword>
<proteinExistence type="predicted"/>
<dbReference type="AlphaFoldDB" id="A0ABD1J5L8"/>
<reference evidence="2 3" key="1">
    <citation type="submission" date="2024-09" db="EMBL/GenBank/DDBJ databases">
        <title>A chromosome-level genome assembly of Gray's grenadier anchovy, Coilia grayii.</title>
        <authorList>
            <person name="Fu Z."/>
        </authorList>
    </citation>
    <scope>NUCLEOTIDE SEQUENCE [LARGE SCALE GENOMIC DNA]</scope>
    <source>
        <strain evidence="2">G4</strain>
        <tissue evidence="2">Muscle</tissue>
    </source>
</reference>
<dbReference type="EMBL" id="JBHFQA010000019">
    <property type="protein sequence ID" value="KAL2082463.1"/>
    <property type="molecule type" value="Genomic_DNA"/>
</dbReference>
<comment type="caution">
    <text evidence="2">The sequence shown here is derived from an EMBL/GenBank/DDBJ whole genome shotgun (WGS) entry which is preliminary data.</text>
</comment>
<protein>
    <submittedName>
        <fullName evidence="2">Uncharacterized protein</fullName>
    </submittedName>
</protein>
<name>A0ABD1J5L8_9TELE</name>
<evidence type="ECO:0000313" key="3">
    <source>
        <dbReference type="Proteomes" id="UP001591681"/>
    </source>
</evidence>
<sequence>MMWDTIALAIPGPSATSTAAEPLAAPRALMQQPQQPDQPLQHRLPEDASGLARTIRGPLAPELYARLVTTARVSSSATTTPTATATATSTPTATATTTPNTNTTPGLFQHPTAVDHPDTTSTPALHHTAPAAVASPSSPAIPRSTAWRRKIRQEEIRRAREKGLQVKDARRSSHFNCRQCGQPKTREYGHSRYKGEDFCSRVDGRTVEQWLAHKRQQDQGPLGQGRPL</sequence>